<evidence type="ECO:0000313" key="1">
    <source>
        <dbReference type="EMBL" id="MDR5652251.1"/>
    </source>
</evidence>
<dbReference type="PANTHER" id="PTHR38588">
    <property type="entry name" value="BLL0334 PROTEIN"/>
    <property type="match status" value="1"/>
</dbReference>
<keyword evidence="2" id="KW-1185">Reference proteome</keyword>
<protein>
    <submittedName>
        <fullName evidence="1">SRPBCC domain-containing protein</fullName>
    </submittedName>
</protein>
<organism evidence="1 2">
    <name type="scientific">Ruixingdingia sedimenti</name>
    <dbReference type="NCBI Taxonomy" id="3073604"/>
    <lineage>
        <taxon>Bacteria</taxon>
        <taxon>Pseudomonadati</taxon>
        <taxon>Pseudomonadota</taxon>
        <taxon>Alphaproteobacteria</taxon>
        <taxon>Rhodobacterales</taxon>
        <taxon>Paracoccaceae</taxon>
        <taxon>Ruixingdingia</taxon>
    </lineage>
</organism>
<dbReference type="PANTHER" id="PTHR38588:SF1">
    <property type="entry name" value="BLL0334 PROTEIN"/>
    <property type="match status" value="1"/>
</dbReference>
<accession>A0ABU1F5W6</accession>
<evidence type="ECO:0000313" key="2">
    <source>
        <dbReference type="Proteomes" id="UP001247754"/>
    </source>
</evidence>
<proteinExistence type="predicted"/>
<dbReference type="Gene3D" id="3.30.530.20">
    <property type="match status" value="1"/>
</dbReference>
<dbReference type="Pfam" id="PF06240">
    <property type="entry name" value="COXG"/>
    <property type="match status" value="1"/>
</dbReference>
<dbReference type="RefSeq" id="WP_310456500.1">
    <property type="nucleotide sequence ID" value="NZ_JAVKPH010000005.1"/>
</dbReference>
<sequence>MQANGNIRIAASPETITAALRDPAVLAAILPACRGVTAQERDAFTADFAREVGRMRLGLSARVRVAGEGAVQVLEIEGGNLLTGKIAARCDIRLAPRGAETRLDWDGSVTLQGLLRKLAETAAPGTADRVVSALFYRLKQQLESRPA</sequence>
<dbReference type="Proteomes" id="UP001247754">
    <property type="component" value="Unassembled WGS sequence"/>
</dbReference>
<dbReference type="InterPro" id="IPR023393">
    <property type="entry name" value="START-like_dom_sf"/>
</dbReference>
<dbReference type="SUPFAM" id="SSF55961">
    <property type="entry name" value="Bet v1-like"/>
    <property type="match status" value="1"/>
</dbReference>
<dbReference type="InterPro" id="IPR010419">
    <property type="entry name" value="CO_DH_gsu"/>
</dbReference>
<comment type="caution">
    <text evidence="1">The sequence shown here is derived from an EMBL/GenBank/DDBJ whole genome shotgun (WGS) entry which is preliminary data.</text>
</comment>
<reference evidence="1 2" key="1">
    <citation type="submission" date="2023-09" db="EMBL/GenBank/DDBJ databases">
        <title>Xinfangfangia sedmenti sp. nov., isolated the sedment.</title>
        <authorList>
            <person name="Xu L."/>
        </authorList>
    </citation>
    <scope>NUCLEOTIDE SEQUENCE [LARGE SCALE GENOMIC DNA]</scope>
    <source>
        <strain evidence="1 2">LG-4</strain>
    </source>
</reference>
<name>A0ABU1F5W6_9RHOB</name>
<gene>
    <name evidence="1" type="ORF">RGD00_06540</name>
</gene>
<dbReference type="EMBL" id="JAVKPH010000005">
    <property type="protein sequence ID" value="MDR5652251.1"/>
    <property type="molecule type" value="Genomic_DNA"/>
</dbReference>